<protein>
    <submittedName>
        <fullName evidence="11">Manganese ABC transporter, inner membrane permease protein SitC</fullName>
    </submittedName>
</protein>
<evidence type="ECO:0000256" key="3">
    <source>
        <dbReference type="ARBA" id="ARBA00022448"/>
    </source>
</evidence>
<evidence type="ECO:0000256" key="6">
    <source>
        <dbReference type="ARBA" id="ARBA00022989"/>
    </source>
</evidence>
<evidence type="ECO:0000256" key="1">
    <source>
        <dbReference type="ARBA" id="ARBA00004651"/>
    </source>
</evidence>
<comment type="similarity">
    <text evidence="2 8">Belongs to the ABC-3 integral membrane protein family.</text>
</comment>
<feature type="transmembrane region" description="Helical" evidence="10">
    <location>
        <begin position="165"/>
        <end position="183"/>
    </location>
</feature>
<dbReference type="KEGG" id="slr:L21SP2_0533"/>
<dbReference type="HOGENOM" id="CLU_028808_0_0_12"/>
<evidence type="ECO:0000313" key="11">
    <source>
        <dbReference type="EMBL" id="AHC13965.1"/>
    </source>
</evidence>
<keyword evidence="6 10" id="KW-1133">Transmembrane helix</keyword>
<feature type="transmembrane region" description="Helical" evidence="10">
    <location>
        <begin position="195"/>
        <end position="216"/>
    </location>
</feature>
<feature type="transmembrane region" description="Helical" evidence="10">
    <location>
        <begin position="281"/>
        <end position="303"/>
    </location>
</feature>
<dbReference type="eggNOG" id="COG1108">
    <property type="taxonomic scope" value="Bacteria"/>
</dbReference>
<accession>V5WEA0</accession>
<feature type="compositionally biased region" description="Low complexity" evidence="9">
    <location>
        <begin position="316"/>
        <end position="340"/>
    </location>
</feature>
<gene>
    <name evidence="11" type="ORF">L21SP2_0533</name>
</gene>
<evidence type="ECO:0000256" key="8">
    <source>
        <dbReference type="RuleBase" id="RU003943"/>
    </source>
</evidence>
<dbReference type="Proteomes" id="UP000018680">
    <property type="component" value="Chromosome"/>
</dbReference>
<dbReference type="GO" id="GO:0043190">
    <property type="term" value="C:ATP-binding cassette (ABC) transporter complex"/>
    <property type="evidence" value="ECO:0007669"/>
    <property type="project" value="InterPro"/>
</dbReference>
<proteinExistence type="inferred from homology"/>
<feature type="transmembrane region" description="Helical" evidence="10">
    <location>
        <begin position="119"/>
        <end position="138"/>
    </location>
</feature>
<dbReference type="Gene3D" id="1.10.3470.10">
    <property type="entry name" value="ABC transporter involved in vitamin B12 uptake, BtuC"/>
    <property type="match status" value="1"/>
</dbReference>
<feature type="region of interest" description="Disordered" evidence="9">
    <location>
        <begin position="309"/>
        <end position="353"/>
    </location>
</feature>
<feature type="compositionally biased region" description="Basic and acidic residues" evidence="9">
    <location>
        <begin position="341"/>
        <end position="353"/>
    </location>
</feature>
<evidence type="ECO:0000256" key="10">
    <source>
        <dbReference type="SAM" id="Phobius"/>
    </source>
</evidence>
<dbReference type="AlphaFoldDB" id="V5WEA0"/>
<evidence type="ECO:0000256" key="4">
    <source>
        <dbReference type="ARBA" id="ARBA00022475"/>
    </source>
</evidence>
<dbReference type="InterPro" id="IPR037294">
    <property type="entry name" value="ABC_BtuC-like"/>
</dbReference>
<dbReference type="RefSeq" id="WP_024266897.1">
    <property type="nucleotide sequence ID" value="NC_023035.1"/>
</dbReference>
<dbReference type="SUPFAM" id="SSF81345">
    <property type="entry name" value="ABC transporter involved in vitamin B12 uptake, BtuC"/>
    <property type="match status" value="1"/>
</dbReference>
<dbReference type="EMBL" id="CP006939">
    <property type="protein sequence ID" value="AHC13965.1"/>
    <property type="molecule type" value="Genomic_DNA"/>
</dbReference>
<evidence type="ECO:0000256" key="2">
    <source>
        <dbReference type="ARBA" id="ARBA00008034"/>
    </source>
</evidence>
<organism evidence="11 12">
    <name type="scientific">Salinispira pacifica</name>
    <dbReference type="NCBI Taxonomy" id="1307761"/>
    <lineage>
        <taxon>Bacteria</taxon>
        <taxon>Pseudomonadati</taxon>
        <taxon>Spirochaetota</taxon>
        <taxon>Spirochaetia</taxon>
        <taxon>Spirochaetales</taxon>
        <taxon>Spirochaetaceae</taxon>
        <taxon>Salinispira</taxon>
    </lineage>
</organism>
<keyword evidence="12" id="KW-1185">Reference proteome</keyword>
<dbReference type="CDD" id="cd06550">
    <property type="entry name" value="TM_ABC_iron-siderophores_like"/>
    <property type="match status" value="1"/>
</dbReference>
<dbReference type="GO" id="GO:0010043">
    <property type="term" value="P:response to zinc ion"/>
    <property type="evidence" value="ECO:0007669"/>
    <property type="project" value="TreeGrafter"/>
</dbReference>
<name>V5WEA0_9SPIO</name>
<keyword evidence="5 8" id="KW-0812">Transmembrane</keyword>
<evidence type="ECO:0000256" key="7">
    <source>
        <dbReference type="ARBA" id="ARBA00023136"/>
    </source>
</evidence>
<feature type="transmembrane region" description="Helical" evidence="10">
    <location>
        <begin position="252"/>
        <end position="269"/>
    </location>
</feature>
<keyword evidence="7 10" id="KW-0472">Membrane</keyword>
<evidence type="ECO:0000256" key="5">
    <source>
        <dbReference type="ARBA" id="ARBA00022692"/>
    </source>
</evidence>
<dbReference type="PATRIC" id="fig|1307761.3.peg.534"/>
<dbReference type="InterPro" id="IPR001626">
    <property type="entry name" value="ABC_TroCD"/>
</dbReference>
<feature type="transmembrane region" description="Helical" evidence="10">
    <location>
        <begin position="88"/>
        <end position="107"/>
    </location>
</feature>
<keyword evidence="3 8" id="KW-0813">Transport</keyword>
<dbReference type="GO" id="GO:0055085">
    <property type="term" value="P:transmembrane transport"/>
    <property type="evidence" value="ECO:0007669"/>
    <property type="project" value="InterPro"/>
</dbReference>
<keyword evidence="4" id="KW-1003">Cell membrane</keyword>
<dbReference type="Pfam" id="PF00950">
    <property type="entry name" value="ABC-3"/>
    <property type="match status" value="1"/>
</dbReference>
<dbReference type="GO" id="GO:0071281">
    <property type="term" value="P:cellular response to iron ion"/>
    <property type="evidence" value="ECO:0007669"/>
    <property type="project" value="UniProtKB-ARBA"/>
</dbReference>
<comment type="subcellular location">
    <subcellularLocation>
        <location evidence="1 8">Cell membrane</location>
        <topology evidence="1 8">Multi-pass membrane protein</topology>
    </subcellularLocation>
</comment>
<evidence type="ECO:0000256" key="9">
    <source>
        <dbReference type="SAM" id="MobiDB-lite"/>
    </source>
</evidence>
<reference evidence="11 12" key="1">
    <citation type="journal article" date="2015" name="Stand. Genomic Sci.">
        <title>Complete genome sequence and description of Salinispira pacifica gen. nov., sp. nov., a novel spirochaete isolated form a hypersaline microbial mat.</title>
        <authorList>
            <person name="Ben Hania W."/>
            <person name="Joseph M."/>
            <person name="Schumann P."/>
            <person name="Bunk B."/>
            <person name="Fiebig A."/>
            <person name="Sproer C."/>
            <person name="Klenk H.P."/>
            <person name="Fardeau M.L."/>
            <person name="Spring S."/>
        </authorList>
    </citation>
    <scope>NUCLEOTIDE SEQUENCE [LARGE SCALE GENOMIC DNA]</scope>
    <source>
        <strain evidence="11 12">L21-RPul-D2</strain>
    </source>
</reference>
<dbReference type="FunFam" id="1.10.3470.10:FF:000003">
    <property type="entry name" value="Iron ABC transporter permease SitD"/>
    <property type="match status" value="1"/>
</dbReference>
<dbReference type="STRING" id="1307761.L21SP2_0533"/>
<feature type="transmembrane region" description="Helical" evidence="10">
    <location>
        <begin position="37"/>
        <end position="58"/>
    </location>
</feature>
<dbReference type="PANTHER" id="PTHR30477:SF3">
    <property type="entry name" value="METAL TRANSPORT SYSTEM MEMBRANE PROTEIN CT_069-RELATED"/>
    <property type="match status" value="1"/>
</dbReference>
<sequence length="353" mass="36308">MSNRSIWILTGLWAAALILFIPLSSLTGPGFSYTLRSVSLGGALLGAISGGLGSFAVLRKQSLLGDALSHAALPGVGIAFLVAGRELWALLLGASAASFLGVGFISLVTRNSRIKQDGAMGIVLAGWFALGIGILAYIQQRPDASQAGLDSFIFGQAAAIVRKDVLLLVGVAVVLLLILLLFWKEFKLITFDPDFAAANGYPVKIITAILLSLIVISVVMGLQLAGVVLMVGLLIAPGIAARQWTNRLEQMVALGAVIGASSGGMGAILSSLDRDLPTGPMIIVVVSVFVAISLIFAPARGLLWKPGRKLSRPSDAPAAPGSQLAGSAAASTASATSGATKSERTGAHTEEDQ</sequence>
<dbReference type="PANTHER" id="PTHR30477">
    <property type="entry name" value="ABC-TRANSPORTER METAL-BINDING PROTEIN"/>
    <property type="match status" value="1"/>
</dbReference>
<evidence type="ECO:0000313" key="12">
    <source>
        <dbReference type="Proteomes" id="UP000018680"/>
    </source>
</evidence>